<dbReference type="PANTHER" id="PTHR42693:SF53">
    <property type="entry name" value="ENDO-4-O-SULFATASE"/>
    <property type="match status" value="1"/>
</dbReference>
<organism evidence="6 7">
    <name type="scientific">Parapedobacter pyrenivorans</name>
    <dbReference type="NCBI Taxonomy" id="1305674"/>
    <lineage>
        <taxon>Bacteria</taxon>
        <taxon>Pseudomonadati</taxon>
        <taxon>Bacteroidota</taxon>
        <taxon>Sphingobacteriia</taxon>
        <taxon>Sphingobacteriales</taxon>
        <taxon>Sphingobacteriaceae</taxon>
        <taxon>Parapedobacter</taxon>
    </lineage>
</organism>
<sequence>MQKHDMNYRFGPGLLAVLLLLMGGALQVDAQQPAKPNIVFILADDLGYGSIGAFGQQLIQTPNLDKLARNGMMLTDFYANSVCAPTRGSLMTGMHTGDGLIRGNLELGSFENWEEFGQLPLQANTLTMGTALQAVGYTTALIGKWGLGGPGSTGEPHNQGVDFFYGYLDQKQAHNYYPEHLWRNGVREALPGAVPSAHQRLPEGADPNDPASYADYRGTVYACDTMTAEALRFIRNHRDRPFFLEMAYTLPHMALQVPERALVPYRGKFDDKPYTGPGYLPNATPRETYAAMITLLDTYVGQLVQALEENGLLDKTLIVFTSDNGAATGGGADPDFFDASGGLRGRKGSLHEGGIRVPFIAAWPGKIPAGSRSDHPLAVWDLLPTFLEAGGASTPAGINGISFWPVLRGDYTKQQGRTFLYWEFMERRGEQAVRFGRWKAIRKDTRAHKGQSLIELYDLYADRSEQHNLAMQHPELVSRAEQYFATRKRAAWPAWNPDTPQSNPNP</sequence>
<keyword evidence="2" id="KW-0479">Metal-binding</keyword>
<evidence type="ECO:0000259" key="5">
    <source>
        <dbReference type="Pfam" id="PF00884"/>
    </source>
</evidence>
<dbReference type="GO" id="GO:0046872">
    <property type="term" value="F:metal ion binding"/>
    <property type="evidence" value="ECO:0007669"/>
    <property type="project" value="UniProtKB-KW"/>
</dbReference>
<dbReference type="PROSITE" id="PS00523">
    <property type="entry name" value="SULFATASE_1"/>
    <property type="match status" value="1"/>
</dbReference>
<keyword evidence="7" id="KW-1185">Reference proteome</keyword>
<dbReference type="Pfam" id="PF00884">
    <property type="entry name" value="Sulfatase"/>
    <property type="match status" value="1"/>
</dbReference>
<dbReference type="InterPro" id="IPR024607">
    <property type="entry name" value="Sulfatase_CS"/>
</dbReference>
<evidence type="ECO:0000256" key="3">
    <source>
        <dbReference type="ARBA" id="ARBA00022801"/>
    </source>
</evidence>
<reference evidence="6" key="2">
    <citation type="submission" date="2020-09" db="EMBL/GenBank/DDBJ databases">
        <authorList>
            <person name="Sun Q."/>
            <person name="Zhou Y."/>
        </authorList>
    </citation>
    <scope>NUCLEOTIDE SEQUENCE</scope>
    <source>
        <strain evidence="6">CGMCC 1.12195</strain>
    </source>
</reference>
<dbReference type="SUPFAM" id="SSF53649">
    <property type="entry name" value="Alkaline phosphatase-like"/>
    <property type="match status" value="1"/>
</dbReference>
<feature type="domain" description="Sulfatase N-terminal" evidence="5">
    <location>
        <begin position="36"/>
        <end position="391"/>
    </location>
</feature>
<dbReference type="AlphaFoldDB" id="A0A917HU93"/>
<dbReference type="InterPro" id="IPR000917">
    <property type="entry name" value="Sulfatase_N"/>
</dbReference>
<evidence type="ECO:0000313" key="6">
    <source>
        <dbReference type="EMBL" id="GGG89397.1"/>
    </source>
</evidence>
<accession>A0A917HU93</accession>
<dbReference type="Gene3D" id="3.30.1120.10">
    <property type="match status" value="1"/>
</dbReference>
<keyword evidence="4" id="KW-0106">Calcium</keyword>
<dbReference type="Proteomes" id="UP000660862">
    <property type="component" value="Unassembled WGS sequence"/>
</dbReference>
<dbReference type="InterPro" id="IPR050738">
    <property type="entry name" value="Sulfatase"/>
</dbReference>
<gene>
    <name evidence="6" type="ORF">GCM10007415_24410</name>
</gene>
<dbReference type="CDD" id="cd16145">
    <property type="entry name" value="ARS_like"/>
    <property type="match status" value="1"/>
</dbReference>
<comment type="caution">
    <text evidence="6">The sequence shown here is derived from an EMBL/GenBank/DDBJ whole genome shotgun (WGS) entry which is preliminary data.</text>
</comment>
<dbReference type="InterPro" id="IPR017850">
    <property type="entry name" value="Alkaline_phosphatase_core_sf"/>
</dbReference>
<proteinExistence type="inferred from homology"/>
<dbReference type="PANTHER" id="PTHR42693">
    <property type="entry name" value="ARYLSULFATASE FAMILY MEMBER"/>
    <property type="match status" value="1"/>
</dbReference>
<dbReference type="GO" id="GO:0004065">
    <property type="term" value="F:arylsulfatase activity"/>
    <property type="evidence" value="ECO:0007669"/>
    <property type="project" value="TreeGrafter"/>
</dbReference>
<protein>
    <submittedName>
        <fullName evidence="6">N-acetylgalactosamine-6-sulfatase</fullName>
    </submittedName>
</protein>
<name>A0A917HU93_9SPHI</name>
<keyword evidence="3" id="KW-0378">Hydrolase</keyword>
<dbReference type="Gene3D" id="3.40.720.10">
    <property type="entry name" value="Alkaline Phosphatase, subunit A"/>
    <property type="match status" value="1"/>
</dbReference>
<reference evidence="6" key="1">
    <citation type="journal article" date="2014" name="Int. J. Syst. Evol. Microbiol.">
        <title>Complete genome sequence of Corynebacterium casei LMG S-19264T (=DSM 44701T), isolated from a smear-ripened cheese.</title>
        <authorList>
            <consortium name="US DOE Joint Genome Institute (JGI-PGF)"/>
            <person name="Walter F."/>
            <person name="Albersmeier A."/>
            <person name="Kalinowski J."/>
            <person name="Ruckert C."/>
        </authorList>
    </citation>
    <scope>NUCLEOTIDE SEQUENCE</scope>
    <source>
        <strain evidence="6">CGMCC 1.12195</strain>
    </source>
</reference>
<comment type="similarity">
    <text evidence="1">Belongs to the sulfatase family.</text>
</comment>
<evidence type="ECO:0000313" key="7">
    <source>
        <dbReference type="Proteomes" id="UP000660862"/>
    </source>
</evidence>
<evidence type="ECO:0000256" key="1">
    <source>
        <dbReference type="ARBA" id="ARBA00008779"/>
    </source>
</evidence>
<evidence type="ECO:0000256" key="4">
    <source>
        <dbReference type="ARBA" id="ARBA00022837"/>
    </source>
</evidence>
<evidence type="ECO:0000256" key="2">
    <source>
        <dbReference type="ARBA" id="ARBA00022723"/>
    </source>
</evidence>
<dbReference type="EMBL" id="BMER01000002">
    <property type="protein sequence ID" value="GGG89397.1"/>
    <property type="molecule type" value="Genomic_DNA"/>
</dbReference>